<organism evidence="3 4">
    <name type="scientific">Alteromonas marina</name>
    <dbReference type="NCBI Taxonomy" id="203795"/>
    <lineage>
        <taxon>Bacteria</taxon>
        <taxon>Pseudomonadati</taxon>
        <taxon>Pseudomonadota</taxon>
        <taxon>Gammaproteobacteria</taxon>
        <taxon>Alteromonadales</taxon>
        <taxon>Alteromonadaceae</taxon>
        <taxon>Alteromonas/Salinimonas group</taxon>
        <taxon>Alteromonas</taxon>
    </lineage>
</organism>
<reference evidence="3 4" key="1">
    <citation type="submission" date="2014-12" db="EMBL/GenBank/DDBJ databases">
        <title>Genome sequencing of Alteromonas marina AD001.</title>
        <authorList>
            <person name="Adrian T.G.S."/>
            <person name="Chan K.G."/>
        </authorList>
    </citation>
    <scope>NUCLEOTIDE SEQUENCE [LARGE SCALE GENOMIC DNA]</scope>
    <source>
        <strain evidence="3 4">AD001</strain>
    </source>
</reference>
<comment type="caution">
    <text evidence="3">The sequence shown here is derived from an EMBL/GenBank/DDBJ whole genome shotgun (WGS) entry which is preliminary data.</text>
</comment>
<dbReference type="SMART" id="SM00897">
    <property type="entry name" value="FIST"/>
    <property type="match status" value="1"/>
</dbReference>
<accession>A0A0B3Y783</accession>
<evidence type="ECO:0008006" key="5">
    <source>
        <dbReference type="Google" id="ProtNLM"/>
    </source>
</evidence>
<evidence type="ECO:0000259" key="2">
    <source>
        <dbReference type="SMART" id="SM01204"/>
    </source>
</evidence>
<dbReference type="Proteomes" id="UP000031197">
    <property type="component" value="Unassembled WGS sequence"/>
</dbReference>
<dbReference type="PANTHER" id="PTHR40252:SF2">
    <property type="entry name" value="BLR0328 PROTEIN"/>
    <property type="match status" value="1"/>
</dbReference>
<dbReference type="InterPro" id="IPR019494">
    <property type="entry name" value="FIST_C"/>
</dbReference>
<keyword evidence="4" id="KW-1185">Reference proteome</keyword>
<dbReference type="AlphaFoldDB" id="A0A0B3Y783"/>
<feature type="domain" description="FIST" evidence="1">
    <location>
        <begin position="48"/>
        <end position="249"/>
    </location>
</feature>
<dbReference type="PANTHER" id="PTHR40252">
    <property type="entry name" value="BLR0328 PROTEIN"/>
    <property type="match status" value="1"/>
</dbReference>
<dbReference type="Pfam" id="PF08495">
    <property type="entry name" value="FIST"/>
    <property type="match status" value="1"/>
</dbReference>
<gene>
    <name evidence="3" type="ORF">RJ41_17620</name>
</gene>
<dbReference type="OrthoDB" id="9807948at2"/>
<dbReference type="RefSeq" id="WP_039223523.1">
    <property type="nucleotide sequence ID" value="NZ_JWLW01000066.1"/>
</dbReference>
<feature type="domain" description="FIST C-domain" evidence="2">
    <location>
        <begin position="250"/>
        <end position="381"/>
    </location>
</feature>
<name>A0A0B3Y783_9ALTE</name>
<sequence>MSKTSILSALSQPANSKINDDNQASLYGAKEACRDVANEILANVKCDEIELLLFHTSTLFDLDTVAKEISARFPHVNIVGCTSAGEFNKNGYGTEKLLAVAFLKNEFSIATALVPNLGEVNFDEAHDIASGLRRALQGRKRRYDTEQHFVISVLDGLTRHEEHFLETFATAFGNIPHLGGSAGDDLKLEATYVFYNGEFHRDAAVLLLVGTGKPFTVFSIDHINSPVSKLVVTHADPESRTVYEINGEPAAQYYASLLGMKAEDLTPDVFSMFPLAVMVGGKYFIRSIQKVDLATNAITFYCAVDIGIILTFVQMGDCIEALESKLDKLRAQLGEPEFVYACDCFLRRLEIQQGKNDHEIRRLQQMYNVAGFNAYGEHIHSVHLNQTFTGVYFAAQ</sequence>
<evidence type="ECO:0000313" key="4">
    <source>
        <dbReference type="Proteomes" id="UP000031197"/>
    </source>
</evidence>
<dbReference type="EMBL" id="JWLW01000066">
    <property type="protein sequence ID" value="KHT44671.1"/>
    <property type="molecule type" value="Genomic_DNA"/>
</dbReference>
<proteinExistence type="predicted"/>
<dbReference type="InterPro" id="IPR013702">
    <property type="entry name" value="FIST_domain_N"/>
</dbReference>
<evidence type="ECO:0000313" key="3">
    <source>
        <dbReference type="EMBL" id="KHT44671.1"/>
    </source>
</evidence>
<dbReference type="Pfam" id="PF10442">
    <property type="entry name" value="FIST_C"/>
    <property type="match status" value="1"/>
</dbReference>
<protein>
    <recommendedName>
        <fullName evidence="5">GfdT protein</fullName>
    </recommendedName>
</protein>
<evidence type="ECO:0000259" key="1">
    <source>
        <dbReference type="SMART" id="SM00897"/>
    </source>
</evidence>
<dbReference type="SMART" id="SM01204">
    <property type="entry name" value="FIST_C"/>
    <property type="match status" value="1"/>
</dbReference>
<dbReference type="NCBIfam" id="NF041558">
    <property type="entry name" value="NosP"/>
    <property type="match status" value="1"/>
</dbReference>